<dbReference type="InterPro" id="IPR002104">
    <property type="entry name" value="Integrase_catalytic"/>
</dbReference>
<dbReference type="SUPFAM" id="SSF56349">
    <property type="entry name" value="DNA breaking-rejoining enzymes"/>
    <property type="match status" value="1"/>
</dbReference>
<dbReference type="Proteomes" id="UP001299970">
    <property type="component" value="Unassembled WGS sequence"/>
</dbReference>
<evidence type="ECO:0000256" key="1">
    <source>
        <dbReference type="ARBA" id="ARBA00008857"/>
    </source>
</evidence>
<dbReference type="PANTHER" id="PTHR30349:SF64">
    <property type="entry name" value="PROPHAGE INTEGRASE INTD-RELATED"/>
    <property type="match status" value="1"/>
</dbReference>
<keyword evidence="3" id="KW-0233">DNA recombination</keyword>
<evidence type="ECO:0000256" key="3">
    <source>
        <dbReference type="ARBA" id="ARBA00023172"/>
    </source>
</evidence>
<organism evidence="5 6">
    <name type="scientific">Pseudonocardia alaniniphila</name>
    <dbReference type="NCBI Taxonomy" id="75291"/>
    <lineage>
        <taxon>Bacteria</taxon>
        <taxon>Bacillati</taxon>
        <taxon>Actinomycetota</taxon>
        <taxon>Actinomycetes</taxon>
        <taxon>Pseudonocardiales</taxon>
        <taxon>Pseudonocardiaceae</taxon>
        <taxon>Pseudonocardia</taxon>
    </lineage>
</organism>
<feature type="domain" description="Tyr recombinase" evidence="4">
    <location>
        <begin position="161"/>
        <end position="404"/>
    </location>
</feature>
<dbReference type="CDD" id="cd01189">
    <property type="entry name" value="INT_ICEBs1_C_like"/>
    <property type="match status" value="1"/>
</dbReference>
<evidence type="ECO:0000313" key="6">
    <source>
        <dbReference type="Proteomes" id="UP001299970"/>
    </source>
</evidence>
<evidence type="ECO:0000313" key="5">
    <source>
        <dbReference type="EMBL" id="MCH6169855.1"/>
    </source>
</evidence>
<dbReference type="EMBL" id="JAKXMK010000028">
    <property type="protein sequence ID" value="MCH6169855.1"/>
    <property type="molecule type" value="Genomic_DNA"/>
</dbReference>
<evidence type="ECO:0000259" key="4">
    <source>
        <dbReference type="PROSITE" id="PS51898"/>
    </source>
</evidence>
<dbReference type="RefSeq" id="WP_241040514.1">
    <property type="nucleotide sequence ID" value="NZ_BAAAJF010000014.1"/>
</dbReference>
<proteinExistence type="inferred from homology"/>
<comment type="similarity">
    <text evidence="1">Belongs to the 'phage' integrase family.</text>
</comment>
<name>A0ABS9TMT9_9PSEU</name>
<dbReference type="InterPro" id="IPR011010">
    <property type="entry name" value="DNA_brk_join_enz"/>
</dbReference>
<reference evidence="5 6" key="1">
    <citation type="submission" date="2022-03" db="EMBL/GenBank/DDBJ databases">
        <title>Pseudonocardia alaer sp. nov., a novel actinomycete isolated from reed forest soil.</title>
        <authorList>
            <person name="Wang L."/>
        </authorList>
    </citation>
    <scope>NUCLEOTIDE SEQUENCE [LARGE SCALE GENOMIC DNA]</scope>
    <source>
        <strain evidence="5 6">Y-16303</strain>
    </source>
</reference>
<evidence type="ECO:0000256" key="2">
    <source>
        <dbReference type="ARBA" id="ARBA00023125"/>
    </source>
</evidence>
<keyword evidence="6" id="KW-1185">Reference proteome</keyword>
<protein>
    <submittedName>
        <fullName evidence="5">Site-specific integrase</fullName>
    </submittedName>
</protein>
<comment type="caution">
    <text evidence="5">The sequence shown here is derived from an EMBL/GenBank/DDBJ whole genome shotgun (WGS) entry which is preliminary data.</text>
</comment>
<gene>
    <name evidence="5" type="ORF">MMF94_29495</name>
</gene>
<keyword evidence="2" id="KW-0238">DNA-binding</keyword>
<dbReference type="Gene3D" id="1.10.150.130">
    <property type="match status" value="1"/>
</dbReference>
<dbReference type="Pfam" id="PF00589">
    <property type="entry name" value="Phage_integrase"/>
    <property type="match status" value="1"/>
</dbReference>
<dbReference type="InterPro" id="IPR050090">
    <property type="entry name" value="Tyrosine_recombinase_XerCD"/>
</dbReference>
<dbReference type="PROSITE" id="PS51898">
    <property type="entry name" value="TYR_RECOMBINASE"/>
    <property type="match status" value="1"/>
</dbReference>
<dbReference type="Gene3D" id="1.10.443.10">
    <property type="entry name" value="Intergrase catalytic core"/>
    <property type="match status" value="1"/>
</dbReference>
<sequence>MARWTGGRVMAGGIRKTPAGSWRAYWRDPARRQTSKTFRTKREASAFLAQVTTAASTGGYVSPHAGRVLFGEHARQWMASWNNEKTTHARDASIMRTHVIAQWDTWPLAKIDHMAVQTWITGLSARLSPATVAECRRLTSAVLRSAVRNRLIPFNPCEDIKVPKRRRRDTDDQVIDRPVYRHRLLPAVPDRHRGIVGVAGGCGLRWGEAAGLCLDALDLDRGMLRVIRTVIEVAGHTSFKPYPKSTAGRRTIPLPGWLVTILRAHLDRYPPGEGDLLFANEVGGALRRTLFRSRVWRPSLVRAGLLGSVTPDGDVYLAHWIDATGKRHRQRFDTEPAAVKHVAREHDGGLRFHDLRHSYATWLVDDGVPPNMVQRVMGHERSSTTLDLYTRRTEDSTRILRALDDEGPDDGPTNGFVPA</sequence>
<dbReference type="InterPro" id="IPR010998">
    <property type="entry name" value="Integrase_recombinase_N"/>
</dbReference>
<dbReference type="InterPro" id="IPR013762">
    <property type="entry name" value="Integrase-like_cat_sf"/>
</dbReference>
<accession>A0ABS9TMT9</accession>
<dbReference type="PANTHER" id="PTHR30349">
    <property type="entry name" value="PHAGE INTEGRASE-RELATED"/>
    <property type="match status" value="1"/>
</dbReference>